<dbReference type="Gene3D" id="2.60.40.1970">
    <property type="entry name" value="YEATS domain"/>
    <property type="match status" value="1"/>
</dbReference>
<keyword evidence="2" id="KW-0804">Transcription</keyword>
<feature type="domain" description="YEATS" evidence="5">
    <location>
        <begin position="3"/>
        <end position="72"/>
    </location>
</feature>
<dbReference type="PROSITE" id="PS51037">
    <property type="entry name" value="YEATS"/>
    <property type="match status" value="1"/>
</dbReference>
<dbReference type="AlphaFoldDB" id="A0A183EXA6"/>
<dbReference type="InterPro" id="IPR038704">
    <property type="entry name" value="YEAST_sf"/>
</dbReference>
<evidence type="ECO:0000256" key="4">
    <source>
        <dbReference type="PROSITE-ProRule" id="PRU00376"/>
    </source>
</evidence>
<dbReference type="InterPro" id="IPR005033">
    <property type="entry name" value="YEATS"/>
</dbReference>
<dbReference type="WBParaSite" id="GPUH_0002562701-mRNA-1">
    <property type="protein sequence ID" value="GPUH_0002562701-mRNA-1"/>
    <property type="gene ID" value="GPUH_0002562701"/>
</dbReference>
<dbReference type="Proteomes" id="UP000271098">
    <property type="component" value="Unassembled WGS sequence"/>
</dbReference>
<evidence type="ECO:0000313" key="7">
    <source>
        <dbReference type="Proteomes" id="UP000271098"/>
    </source>
</evidence>
<keyword evidence="7" id="KW-1185">Reference proteome</keyword>
<evidence type="ECO:0000256" key="2">
    <source>
        <dbReference type="ARBA" id="ARBA00023163"/>
    </source>
</evidence>
<reference evidence="8" key="1">
    <citation type="submission" date="2016-06" db="UniProtKB">
        <authorList>
            <consortium name="WormBaseParasite"/>
        </authorList>
    </citation>
    <scope>IDENTIFICATION</scope>
</reference>
<keyword evidence="1" id="KW-0805">Transcription regulation</keyword>
<name>A0A183EXA6_9BILA</name>
<comment type="subcellular location">
    <subcellularLocation>
        <location evidence="4">Nucleus</location>
    </subcellularLocation>
</comment>
<gene>
    <name evidence="6" type="ORF">GPUH_LOCUS25597</name>
</gene>
<evidence type="ECO:0000256" key="3">
    <source>
        <dbReference type="ARBA" id="ARBA00023242"/>
    </source>
</evidence>
<organism evidence="8">
    <name type="scientific">Gongylonema pulchrum</name>
    <dbReference type="NCBI Taxonomy" id="637853"/>
    <lineage>
        <taxon>Eukaryota</taxon>
        <taxon>Metazoa</taxon>
        <taxon>Ecdysozoa</taxon>
        <taxon>Nematoda</taxon>
        <taxon>Chromadorea</taxon>
        <taxon>Rhabditida</taxon>
        <taxon>Spirurina</taxon>
        <taxon>Spiruromorpha</taxon>
        <taxon>Spiruroidea</taxon>
        <taxon>Gongylonematidae</taxon>
        <taxon>Gongylonema</taxon>
    </lineage>
</organism>
<dbReference type="OrthoDB" id="16041at2759"/>
<dbReference type="GO" id="GO:0005634">
    <property type="term" value="C:nucleus"/>
    <property type="evidence" value="ECO:0007669"/>
    <property type="project" value="UniProtKB-SubCell"/>
</dbReference>
<sequence>MERVSDRTFTKAVVYGNTARFLPKKREEDGHTHEWTVFLKPYYNEDPSKYIRKVQFKLHDSYASPIRSKSFY</sequence>
<evidence type="ECO:0000256" key="1">
    <source>
        <dbReference type="ARBA" id="ARBA00023015"/>
    </source>
</evidence>
<dbReference type="GO" id="GO:0006355">
    <property type="term" value="P:regulation of DNA-templated transcription"/>
    <property type="evidence" value="ECO:0007669"/>
    <property type="project" value="InterPro"/>
</dbReference>
<dbReference type="EMBL" id="UYRT01105867">
    <property type="protein sequence ID" value="VDN44400.1"/>
    <property type="molecule type" value="Genomic_DNA"/>
</dbReference>
<evidence type="ECO:0000313" key="6">
    <source>
        <dbReference type="EMBL" id="VDN44400.1"/>
    </source>
</evidence>
<accession>A0A183EXA6</accession>
<keyword evidence="3 4" id="KW-0539">Nucleus</keyword>
<dbReference type="Pfam" id="PF03366">
    <property type="entry name" value="YEATS"/>
    <property type="match status" value="1"/>
</dbReference>
<proteinExistence type="predicted"/>
<dbReference type="InterPro" id="IPR055129">
    <property type="entry name" value="YEATS_dom"/>
</dbReference>
<evidence type="ECO:0000313" key="8">
    <source>
        <dbReference type="WBParaSite" id="GPUH_0002562701-mRNA-1"/>
    </source>
</evidence>
<protein>
    <submittedName>
        <fullName evidence="8">MATH domain-containing protein</fullName>
    </submittedName>
</protein>
<dbReference type="PANTHER" id="PTHR47573:SF1">
    <property type="entry name" value="PROTEIN AF-9 HOMOLOG"/>
    <property type="match status" value="1"/>
</dbReference>
<evidence type="ECO:0000259" key="5">
    <source>
        <dbReference type="PROSITE" id="PS51037"/>
    </source>
</evidence>
<reference evidence="6 7" key="2">
    <citation type="submission" date="2018-11" db="EMBL/GenBank/DDBJ databases">
        <authorList>
            <consortium name="Pathogen Informatics"/>
        </authorList>
    </citation>
    <scope>NUCLEOTIDE SEQUENCE [LARGE SCALE GENOMIC DNA]</scope>
</reference>
<dbReference type="PANTHER" id="PTHR47573">
    <property type="entry name" value="PROTEIN AF-9 HOMOLOG"/>
    <property type="match status" value="1"/>
</dbReference>